<dbReference type="Gene3D" id="2.150.10.10">
    <property type="entry name" value="Serralysin-like metalloprotease, C-terminal"/>
    <property type="match status" value="1"/>
</dbReference>
<dbReference type="Proteomes" id="UP000507470">
    <property type="component" value="Unassembled WGS sequence"/>
</dbReference>
<dbReference type="AlphaFoldDB" id="A0A6J8DG02"/>
<dbReference type="OrthoDB" id="1702031at2759"/>
<keyword evidence="3" id="KW-1185">Reference proteome</keyword>
<evidence type="ECO:0000313" key="2">
    <source>
        <dbReference type="EMBL" id="CAC5407558.1"/>
    </source>
</evidence>
<evidence type="ECO:0000256" key="1">
    <source>
        <dbReference type="SAM" id="MobiDB-lite"/>
    </source>
</evidence>
<organism evidence="2 3">
    <name type="scientific">Mytilus coruscus</name>
    <name type="common">Sea mussel</name>
    <dbReference type="NCBI Taxonomy" id="42192"/>
    <lineage>
        <taxon>Eukaryota</taxon>
        <taxon>Metazoa</taxon>
        <taxon>Spiralia</taxon>
        <taxon>Lophotrochozoa</taxon>
        <taxon>Mollusca</taxon>
        <taxon>Bivalvia</taxon>
        <taxon>Autobranchia</taxon>
        <taxon>Pteriomorphia</taxon>
        <taxon>Mytilida</taxon>
        <taxon>Mytiloidea</taxon>
        <taxon>Mytilidae</taxon>
        <taxon>Mytilinae</taxon>
        <taxon>Mytilus</taxon>
    </lineage>
</organism>
<gene>
    <name evidence="2" type="ORF">MCOR_41019</name>
</gene>
<reference evidence="2 3" key="1">
    <citation type="submission" date="2020-06" db="EMBL/GenBank/DDBJ databases">
        <authorList>
            <person name="Li R."/>
            <person name="Bekaert M."/>
        </authorList>
    </citation>
    <scope>NUCLEOTIDE SEQUENCE [LARGE SCALE GENOMIC DNA]</scope>
    <source>
        <strain evidence="3">wild</strain>
    </source>
</reference>
<evidence type="ECO:0000313" key="3">
    <source>
        <dbReference type="Proteomes" id="UP000507470"/>
    </source>
</evidence>
<dbReference type="InterPro" id="IPR048518">
    <property type="entry name" value="IBP_b_roll"/>
</dbReference>
<accession>A0A6J8DG02</accession>
<feature type="compositionally biased region" description="Basic and acidic residues" evidence="1">
    <location>
        <begin position="170"/>
        <end position="188"/>
    </location>
</feature>
<feature type="region of interest" description="Disordered" evidence="1">
    <location>
        <begin position="268"/>
        <end position="298"/>
    </location>
</feature>
<sequence>MLTKSEAAYDAIFRTIEGTFDIPVKERTLEQNNAISTYYKRKDLYTIQGQPPRLYFDNKPVLKKDECPRLIKKQYTQEKMHWTEAMFHQLKNRFSGLSEKIDILTVAFNPPGDGNFAAISHQLQRLVIYRSAERLRREELQKTVHKFIELRRHRRRTRRQKRWTRYTGSGHDDTDDKHHNTDDGHKDTDDTDTDDKYDDTDDEHNITWYENYDTCDEHIITVDEHDITGNEHNITGDVHDITGDEHNITGDEHDITGDEHNITGDEHNITGDEHDITGDEHDATGDEHDITGDEHDLTGDEHDITGDEHNITGDEHMTGDEHDITGYEHDITGDEHNITGDEHNITCDEHDITGDVLVHHDTGVIYNEKPRHGIPISLRHQVECDFKREHYGLKSIFEAYGPLFAAGKHDRN</sequence>
<protein>
    <submittedName>
        <fullName evidence="2">Uncharacterized protein</fullName>
    </submittedName>
</protein>
<feature type="region of interest" description="Disordered" evidence="1">
    <location>
        <begin position="159"/>
        <end position="202"/>
    </location>
</feature>
<proteinExistence type="predicted"/>
<dbReference type="Pfam" id="PF21300">
    <property type="entry name" value="LbR_Ice_bind"/>
    <property type="match status" value="1"/>
</dbReference>
<name>A0A6J8DG02_MYTCO</name>
<dbReference type="EMBL" id="CACVKT020007420">
    <property type="protein sequence ID" value="CAC5407558.1"/>
    <property type="molecule type" value="Genomic_DNA"/>
</dbReference>
<feature type="compositionally biased region" description="Acidic residues" evidence="1">
    <location>
        <begin position="189"/>
        <end position="202"/>
    </location>
</feature>
<dbReference type="InterPro" id="IPR011049">
    <property type="entry name" value="Serralysin-like_metalloprot_C"/>
</dbReference>